<accession>A0AAV8A0C4</accession>
<name>A0AAV8A0C4_9EUKA</name>
<dbReference type="Proteomes" id="UP001146793">
    <property type="component" value="Unassembled WGS sequence"/>
</dbReference>
<evidence type="ECO:0000256" key="2">
    <source>
        <dbReference type="SAM" id="MobiDB-lite"/>
    </source>
</evidence>
<feature type="coiled-coil region" evidence="1">
    <location>
        <begin position="13"/>
        <end position="47"/>
    </location>
</feature>
<sequence length="297" mass="35217">MSQNSNFDGNELANILANQYDVLKKELEKIQDQQRKTDQDLQKIKESVRKLDLEQTKKIKQLKTQITKKKKLLLTQTEIYENVQKENTNLGLQKEELLFQLNQFNQENENGLKEIMNEAKNDQNQKTNSLEFNSLKSVDQQFQLLKDGSQEELRLFQKLLQNESQLEQLSKQLELQENVISDLSVELKLLEQDLRIQNLKNYQQLLKSHSETQQKQKDQDLEQEDEKEKQKNFSNYYKGVTESNRLKGERVAYSLHLSKKNNSLTKTKKQYKLKHAKVVHSVNEWRRSHQKILNSKK</sequence>
<gene>
    <name evidence="3" type="ORF">M0812_08295</name>
</gene>
<evidence type="ECO:0000313" key="4">
    <source>
        <dbReference type="Proteomes" id="UP001146793"/>
    </source>
</evidence>
<proteinExistence type="predicted"/>
<reference evidence="3" key="1">
    <citation type="submission" date="2022-08" db="EMBL/GenBank/DDBJ databases">
        <title>Novel sulphate-reducing endosymbionts in the free-living metamonad Anaeramoeba.</title>
        <authorList>
            <person name="Jerlstrom-Hultqvist J."/>
            <person name="Cepicka I."/>
            <person name="Gallot-Lavallee L."/>
            <person name="Salas-Leiva D."/>
            <person name="Curtis B.A."/>
            <person name="Zahonova K."/>
            <person name="Pipaliya S."/>
            <person name="Dacks J."/>
            <person name="Roger A.J."/>
        </authorList>
    </citation>
    <scope>NUCLEOTIDE SEQUENCE</scope>
    <source>
        <strain evidence="3">Busselton2</strain>
    </source>
</reference>
<protein>
    <submittedName>
        <fullName evidence="3">Uncharacterized protein</fullName>
    </submittedName>
</protein>
<feature type="compositionally biased region" description="Basic and acidic residues" evidence="2">
    <location>
        <begin position="208"/>
        <end position="231"/>
    </location>
</feature>
<comment type="caution">
    <text evidence="3">The sequence shown here is derived from an EMBL/GenBank/DDBJ whole genome shotgun (WGS) entry which is preliminary data.</text>
</comment>
<dbReference type="EMBL" id="JANTQA010000020">
    <property type="protein sequence ID" value="KAJ3446486.1"/>
    <property type="molecule type" value="Genomic_DNA"/>
</dbReference>
<organism evidence="3 4">
    <name type="scientific">Anaeramoeba flamelloides</name>
    <dbReference type="NCBI Taxonomy" id="1746091"/>
    <lineage>
        <taxon>Eukaryota</taxon>
        <taxon>Metamonada</taxon>
        <taxon>Anaeramoebidae</taxon>
        <taxon>Anaeramoeba</taxon>
    </lineage>
</organism>
<evidence type="ECO:0000256" key="1">
    <source>
        <dbReference type="SAM" id="Coils"/>
    </source>
</evidence>
<keyword evidence="1" id="KW-0175">Coiled coil</keyword>
<evidence type="ECO:0000313" key="3">
    <source>
        <dbReference type="EMBL" id="KAJ3446486.1"/>
    </source>
</evidence>
<dbReference type="AlphaFoldDB" id="A0AAV8A0C4"/>
<feature type="region of interest" description="Disordered" evidence="2">
    <location>
        <begin position="208"/>
        <end position="239"/>
    </location>
</feature>